<gene>
    <name evidence="5" type="primary">fliW</name>
    <name evidence="6" type="ORF">IAB89_06245</name>
</gene>
<name>A0A9D1APG8_9FIRM</name>
<proteinExistence type="inferred from homology"/>
<evidence type="ECO:0000313" key="6">
    <source>
        <dbReference type="EMBL" id="HIR47245.1"/>
    </source>
</evidence>
<keyword evidence="6" id="KW-0969">Cilium</keyword>
<comment type="function">
    <text evidence="5">Acts as an anti-CsrA protein, binds CsrA and prevents it from repressing translation of its target genes, one of which is flagellin. Binds to flagellin and participates in the assembly of the flagellum.</text>
</comment>
<evidence type="ECO:0000256" key="2">
    <source>
        <dbReference type="ARBA" id="ARBA00022795"/>
    </source>
</evidence>
<evidence type="ECO:0000256" key="3">
    <source>
        <dbReference type="ARBA" id="ARBA00022845"/>
    </source>
</evidence>
<sequence length="150" mass="16749">MKLNTKYFGVIEYEAEDVLHFPNGLFGFEKEHDFLLLPFAGSEGSLLCFQSVETEQLAFIAMNPFSLDPAYAPLLSEEELHLMGAARSEDLCYYVLCVVRDPIGDSTVNFKCPVVVNPDANCAAQLILDTDEYHMKHRLSEFQSEGAGVC</sequence>
<dbReference type="GO" id="GO:0006417">
    <property type="term" value="P:regulation of translation"/>
    <property type="evidence" value="ECO:0007669"/>
    <property type="project" value="UniProtKB-KW"/>
</dbReference>
<reference evidence="6" key="1">
    <citation type="submission" date="2020-10" db="EMBL/GenBank/DDBJ databases">
        <authorList>
            <person name="Gilroy R."/>
        </authorList>
    </citation>
    <scope>NUCLEOTIDE SEQUENCE</scope>
    <source>
        <strain evidence="6">ChiSxjej1B13-7958</strain>
    </source>
</reference>
<dbReference type="InterPro" id="IPR024046">
    <property type="entry name" value="Flagellar_assmbl_FliW_dom_sf"/>
</dbReference>
<dbReference type="Proteomes" id="UP000824242">
    <property type="component" value="Unassembled WGS sequence"/>
</dbReference>
<dbReference type="PANTHER" id="PTHR39190:SF1">
    <property type="entry name" value="FLAGELLAR ASSEMBLY FACTOR FLIW"/>
    <property type="match status" value="1"/>
</dbReference>
<dbReference type="GO" id="GO:0005737">
    <property type="term" value="C:cytoplasm"/>
    <property type="evidence" value="ECO:0007669"/>
    <property type="project" value="UniProtKB-SubCell"/>
</dbReference>
<accession>A0A9D1APG8</accession>
<protein>
    <recommendedName>
        <fullName evidence="5">Flagellar assembly factor FliW</fullName>
    </recommendedName>
</protein>
<dbReference type="EMBL" id="DVGZ01000064">
    <property type="protein sequence ID" value="HIR47245.1"/>
    <property type="molecule type" value="Genomic_DNA"/>
</dbReference>
<dbReference type="SUPFAM" id="SSF141457">
    <property type="entry name" value="BH3618-like"/>
    <property type="match status" value="1"/>
</dbReference>
<evidence type="ECO:0000256" key="4">
    <source>
        <dbReference type="ARBA" id="ARBA00023186"/>
    </source>
</evidence>
<evidence type="ECO:0000256" key="1">
    <source>
        <dbReference type="ARBA" id="ARBA00022490"/>
    </source>
</evidence>
<keyword evidence="6" id="KW-0282">Flagellum</keyword>
<dbReference type="AlphaFoldDB" id="A0A9D1APG8"/>
<evidence type="ECO:0000313" key="7">
    <source>
        <dbReference type="Proteomes" id="UP000824242"/>
    </source>
</evidence>
<comment type="subunit">
    <text evidence="5">Interacts with translational regulator CsrA and flagellin(s).</text>
</comment>
<reference evidence="6" key="2">
    <citation type="journal article" date="2021" name="PeerJ">
        <title>Extensive microbial diversity within the chicken gut microbiome revealed by metagenomics and culture.</title>
        <authorList>
            <person name="Gilroy R."/>
            <person name="Ravi A."/>
            <person name="Getino M."/>
            <person name="Pursley I."/>
            <person name="Horton D.L."/>
            <person name="Alikhan N.F."/>
            <person name="Baker D."/>
            <person name="Gharbi K."/>
            <person name="Hall N."/>
            <person name="Watson M."/>
            <person name="Adriaenssens E.M."/>
            <person name="Foster-Nyarko E."/>
            <person name="Jarju S."/>
            <person name="Secka A."/>
            <person name="Antonio M."/>
            <person name="Oren A."/>
            <person name="Chaudhuri R.R."/>
            <person name="La Ragione R."/>
            <person name="Hildebrand F."/>
            <person name="Pallen M.J."/>
        </authorList>
    </citation>
    <scope>NUCLEOTIDE SEQUENCE</scope>
    <source>
        <strain evidence="6">ChiSxjej1B13-7958</strain>
    </source>
</reference>
<evidence type="ECO:0000256" key="5">
    <source>
        <dbReference type="HAMAP-Rule" id="MF_01185"/>
    </source>
</evidence>
<comment type="caution">
    <text evidence="6">The sequence shown here is derived from an EMBL/GenBank/DDBJ whole genome shotgun (WGS) entry which is preliminary data.</text>
</comment>
<dbReference type="InterPro" id="IPR003775">
    <property type="entry name" value="Flagellar_assembly_factor_FliW"/>
</dbReference>
<dbReference type="GO" id="GO:0044780">
    <property type="term" value="P:bacterial-type flagellum assembly"/>
    <property type="evidence" value="ECO:0007669"/>
    <property type="project" value="UniProtKB-UniRule"/>
</dbReference>
<keyword evidence="4 5" id="KW-0143">Chaperone</keyword>
<keyword evidence="6" id="KW-0966">Cell projection</keyword>
<organism evidence="6 7">
    <name type="scientific">Candidatus Caccousia avicola</name>
    <dbReference type="NCBI Taxonomy" id="2840721"/>
    <lineage>
        <taxon>Bacteria</taxon>
        <taxon>Bacillati</taxon>
        <taxon>Bacillota</taxon>
        <taxon>Clostridia</taxon>
        <taxon>Eubacteriales</taxon>
        <taxon>Oscillospiraceae</taxon>
        <taxon>Oscillospiraceae incertae sedis</taxon>
        <taxon>Candidatus Caccousia</taxon>
    </lineage>
</organism>
<dbReference type="PANTHER" id="PTHR39190">
    <property type="entry name" value="FLAGELLAR ASSEMBLY FACTOR FLIW"/>
    <property type="match status" value="1"/>
</dbReference>
<keyword evidence="1 5" id="KW-0963">Cytoplasm</keyword>
<keyword evidence="3 5" id="KW-0810">Translation regulation</keyword>
<comment type="similarity">
    <text evidence="5">Belongs to the FliW family.</text>
</comment>
<keyword evidence="2 5" id="KW-1005">Bacterial flagellum biogenesis</keyword>
<dbReference type="Pfam" id="PF02623">
    <property type="entry name" value="FliW"/>
    <property type="match status" value="1"/>
</dbReference>
<dbReference type="HAMAP" id="MF_01185">
    <property type="entry name" value="FliW"/>
    <property type="match status" value="1"/>
</dbReference>
<dbReference type="Gene3D" id="2.30.290.10">
    <property type="entry name" value="BH3618-like"/>
    <property type="match status" value="1"/>
</dbReference>
<comment type="subcellular location">
    <subcellularLocation>
        <location evidence="5">Cytoplasm</location>
    </subcellularLocation>
</comment>